<accession>K7QK92</accession>
<dbReference type="KEGG" id="vg:14516515"/>
<reference evidence="1 2" key="1">
    <citation type="journal article" date="2012" name="J. Virol.">
        <title>Complete Genome Sequence of the Novel Escherichia coli Phage phAPEC8.</title>
        <authorList>
            <person name="Tsonos J."/>
            <person name="Adriaenssens E.M."/>
            <person name="Klumpp J."/>
            <person name="Hernalsteens J.P."/>
            <person name="Lavigne R."/>
            <person name="De Greve H."/>
        </authorList>
    </citation>
    <scope>NUCLEOTIDE SEQUENCE [LARGE SCALE GENOMIC DNA]</scope>
</reference>
<dbReference type="EMBL" id="JX561091">
    <property type="protein sequence ID" value="AFU62600.1"/>
    <property type="molecule type" value="Genomic_DNA"/>
</dbReference>
<dbReference type="Proteomes" id="UP000009369">
    <property type="component" value="Segment"/>
</dbReference>
<sequence length="149" mass="16768">MFKEGHVYRFQDEDYMRLYSTFDNSIAAIIGENFFEVLSTDTNGNILSMVVIGMRDGIITAGDGDRYIINSAHIDYFVDGGGRGKPQEEPAVNFKHYAIVKGMNVQLVSHSYEEIATEAKKMKEEYPISTVEIYERIGVVSIEPTAVIK</sequence>
<organism evidence="1 2">
    <name type="scientific">Escherichia phage phAPEC8</name>
    <dbReference type="NCBI Taxonomy" id="1229753"/>
    <lineage>
        <taxon>Viruses</taxon>
        <taxon>Duplodnaviria</taxon>
        <taxon>Heunggongvirae</taxon>
        <taxon>Uroviricota</taxon>
        <taxon>Caudoviricetes</taxon>
        <taxon>Stephanstirmvirinae</taxon>
        <taxon>Phapecoctavirus</taxon>
        <taxon>Phapecoctavirus phAPEC8</taxon>
        <taxon>Escherichia virus phAPEC8</taxon>
    </lineage>
</organism>
<protein>
    <submittedName>
        <fullName evidence="1">Uncharacterized protein</fullName>
    </submittedName>
</protein>
<dbReference type="GeneID" id="14516515"/>
<evidence type="ECO:0000313" key="2">
    <source>
        <dbReference type="Proteomes" id="UP000009369"/>
    </source>
</evidence>
<proteinExistence type="predicted"/>
<name>K7QK92_9CAUD</name>
<gene>
    <name evidence="1" type="ORF">phAPEC8_0024</name>
</gene>
<dbReference type="RefSeq" id="YP_007348392.1">
    <property type="nucleotide sequence ID" value="NC_020079.1"/>
</dbReference>
<evidence type="ECO:0000313" key="1">
    <source>
        <dbReference type="EMBL" id="AFU62600.1"/>
    </source>
</evidence>
<keyword evidence="2" id="KW-1185">Reference proteome</keyword>